<dbReference type="SUPFAM" id="SSF52833">
    <property type="entry name" value="Thioredoxin-like"/>
    <property type="match status" value="1"/>
</dbReference>
<dbReference type="EMBL" id="ML996171">
    <property type="protein sequence ID" value="KAF2732785.1"/>
    <property type="molecule type" value="Genomic_DNA"/>
</dbReference>
<dbReference type="Gene3D" id="3.40.30.10">
    <property type="entry name" value="Glutaredoxin"/>
    <property type="match status" value="1"/>
</dbReference>
<evidence type="ECO:0000313" key="2">
    <source>
        <dbReference type="EMBL" id="KAF2732785.1"/>
    </source>
</evidence>
<reference evidence="2" key="1">
    <citation type="journal article" date="2020" name="Stud. Mycol.">
        <title>101 Dothideomycetes genomes: a test case for predicting lifestyles and emergence of pathogens.</title>
        <authorList>
            <person name="Haridas S."/>
            <person name="Albert R."/>
            <person name="Binder M."/>
            <person name="Bloem J."/>
            <person name="Labutti K."/>
            <person name="Salamov A."/>
            <person name="Andreopoulos B."/>
            <person name="Baker S."/>
            <person name="Barry K."/>
            <person name="Bills G."/>
            <person name="Bluhm B."/>
            <person name="Cannon C."/>
            <person name="Castanera R."/>
            <person name="Culley D."/>
            <person name="Daum C."/>
            <person name="Ezra D."/>
            <person name="Gonzalez J."/>
            <person name="Henrissat B."/>
            <person name="Kuo A."/>
            <person name="Liang C."/>
            <person name="Lipzen A."/>
            <person name="Lutzoni F."/>
            <person name="Magnuson J."/>
            <person name="Mondo S."/>
            <person name="Nolan M."/>
            <person name="Ohm R."/>
            <person name="Pangilinan J."/>
            <person name="Park H.-J."/>
            <person name="Ramirez L."/>
            <person name="Alfaro M."/>
            <person name="Sun H."/>
            <person name="Tritt A."/>
            <person name="Yoshinaga Y."/>
            <person name="Zwiers L.-H."/>
            <person name="Turgeon B."/>
            <person name="Goodwin S."/>
            <person name="Spatafora J."/>
            <person name="Crous P."/>
            <person name="Grigoriev I."/>
        </authorList>
    </citation>
    <scope>NUCLEOTIDE SEQUENCE</scope>
    <source>
        <strain evidence="2">CBS 125425</strain>
    </source>
</reference>
<organism evidence="2 3">
    <name type="scientific">Polyplosphaeria fusca</name>
    <dbReference type="NCBI Taxonomy" id="682080"/>
    <lineage>
        <taxon>Eukaryota</taxon>
        <taxon>Fungi</taxon>
        <taxon>Dikarya</taxon>
        <taxon>Ascomycota</taxon>
        <taxon>Pezizomycotina</taxon>
        <taxon>Dothideomycetes</taxon>
        <taxon>Pleosporomycetidae</taxon>
        <taxon>Pleosporales</taxon>
        <taxon>Tetraplosphaeriaceae</taxon>
        <taxon>Polyplosphaeria</taxon>
    </lineage>
</organism>
<accession>A0A9P4QUN8</accession>
<evidence type="ECO:0000313" key="3">
    <source>
        <dbReference type="Proteomes" id="UP000799444"/>
    </source>
</evidence>
<dbReference type="Pfam" id="PF00085">
    <property type="entry name" value="Thioredoxin"/>
    <property type="match status" value="1"/>
</dbReference>
<proteinExistence type="predicted"/>
<dbReference type="OrthoDB" id="2121326at2759"/>
<dbReference type="AlphaFoldDB" id="A0A9P4QUN8"/>
<name>A0A9P4QUN8_9PLEO</name>
<dbReference type="InterPro" id="IPR036249">
    <property type="entry name" value="Thioredoxin-like_sf"/>
</dbReference>
<evidence type="ECO:0000259" key="1">
    <source>
        <dbReference type="Pfam" id="PF00085"/>
    </source>
</evidence>
<dbReference type="InterPro" id="IPR013766">
    <property type="entry name" value="Thioredoxin_domain"/>
</dbReference>
<keyword evidence="3" id="KW-1185">Reference proteome</keyword>
<protein>
    <recommendedName>
        <fullName evidence="1">Thioredoxin domain-containing protein</fullName>
    </recommendedName>
</protein>
<gene>
    <name evidence="2" type="ORF">EJ04DRAFT_513649</name>
</gene>
<comment type="caution">
    <text evidence="2">The sequence shown here is derived from an EMBL/GenBank/DDBJ whole genome shotgun (WGS) entry which is preliminary data.</text>
</comment>
<sequence>MSGVHKELTGKEEFEAALATKDRYVFIYAYEGEISPKAAENAKKYAATTDAYSVDVSKYPKAKASFKVEVTPTAIVFKNGEELKRVEGTKENPEKMKEIDDLLSS</sequence>
<dbReference type="Proteomes" id="UP000799444">
    <property type="component" value="Unassembled WGS sequence"/>
</dbReference>
<dbReference type="CDD" id="cd02947">
    <property type="entry name" value="TRX_family"/>
    <property type="match status" value="1"/>
</dbReference>
<feature type="domain" description="Thioredoxin" evidence="1">
    <location>
        <begin position="33"/>
        <end position="93"/>
    </location>
</feature>